<reference evidence="8" key="1">
    <citation type="submission" date="2025-05" db="UniProtKB">
        <authorList>
            <consortium name="RefSeq"/>
        </authorList>
    </citation>
    <scope>NUCLEOTIDE SEQUENCE [LARGE SCALE GENOMIC DNA]</scope>
</reference>
<evidence type="ECO:0000256" key="1">
    <source>
        <dbReference type="ARBA" id="ARBA00004141"/>
    </source>
</evidence>
<feature type="domain" description="Lipid desaturase" evidence="7">
    <location>
        <begin position="60"/>
        <end position="228"/>
    </location>
</feature>
<evidence type="ECO:0000256" key="3">
    <source>
        <dbReference type="ARBA" id="ARBA00022692"/>
    </source>
</evidence>
<dbReference type="FunCoup" id="A0A6P3YWV4">
    <property type="interactions" value="1061"/>
</dbReference>
<dbReference type="GO" id="GO:0016020">
    <property type="term" value="C:membrane"/>
    <property type="evidence" value="ECO:0007669"/>
    <property type="project" value="UniProtKB-SubCell"/>
</dbReference>
<evidence type="ECO:0000256" key="6">
    <source>
        <dbReference type="SAM" id="Phobius"/>
    </source>
</evidence>
<comment type="subcellular location">
    <subcellularLocation>
        <location evidence="1">Membrane</location>
        <topology evidence="1">Multi-pass membrane protein</topology>
    </subcellularLocation>
</comment>
<keyword evidence="8" id="KW-1185">Reference proteome</keyword>
<evidence type="ECO:0000313" key="8">
    <source>
        <dbReference type="Proteomes" id="UP001652623"/>
    </source>
</evidence>
<name>A0A6P3YWV4_ZIZJJ</name>
<accession>A0A6P3YWV4</accession>
<evidence type="ECO:0000256" key="5">
    <source>
        <dbReference type="ARBA" id="ARBA00023136"/>
    </source>
</evidence>
<comment type="similarity">
    <text evidence="2">Belongs to the fatty acid desaturase CarF family.</text>
</comment>
<evidence type="ECO:0000313" key="9">
    <source>
        <dbReference type="RefSeq" id="XP_015868419.3"/>
    </source>
</evidence>
<dbReference type="GeneID" id="107405839"/>
<protein>
    <submittedName>
        <fullName evidence="9">Fatty acid desaturase 4, chloroplastic</fullName>
    </submittedName>
</protein>
<dbReference type="RefSeq" id="XP_015868419.3">
    <property type="nucleotide sequence ID" value="XM_016012933.4"/>
</dbReference>
<reference evidence="9" key="2">
    <citation type="submission" date="2025-08" db="UniProtKB">
        <authorList>
            <consortium name="RefSeq"/>
        </authorList>
    </citation>
    <scope>IDENTIFICATION</scope>
    <source>
        <tissue evidence="9">Seedling</tissue>
    </source>
</reference>
<organism evidence="8 9">
    <name type="scientific">Ziziphus jujuba</name>
    <name type="common">Chinese jujube</name>
    <name type="synonym">Ziziphus sativa</name>
    <dbReference type="NCBI Taxonomy" id="326968"/>
    <lineage>
        <taxon>Eukaryota</taxon>
        <taxon>Viridiplantae</taxon>
        <taxon>Streptophyta</taxon>
        <taxon>Embryophyta</taxon>
        <taxon>Tracheophyta</taxon>
        <taxon>Spermatophyta</taxon>
        <taxon>Magnoliopsida</taxon>
        <taxon>eudicotyledons</taxon>
        <taxon>Gunneridae</taxon>
        <taxon>Pentapetalae</taxon>
        <taxon>rosids</taxon>
        <taxon>fabids</taxon>
        <taxon>Rosales</taxon>
        <taxon>Rhamnaceae</taxon>
        <taxon>Paliureae</taxon>
        <taxon>Ziziphus</taxon>
    </lineage>
</organism>
<evidence type="ECO:0000259" key="7">
    <source>
        <dbReference type="Pfam" id="PF10520"/>
    </source>
</evidence>
<feature type="transmembrane region" description="Helical" evidence="6">
    <location>
        <begin position="23"/>
        <end position="41"/>
    </location>
</feature>
<evidence type="ECO:0000256" key="4">
    <source>
        <dbReference type="ARBA" id="ARBA00022989"/>
    </source>
</evidence>
<dbReference type="InterPro" id="IPR019547">
    <property type="entry name" value="Lipid_desat"/>
</dbReference>
<dbReference type="PANTHER" id="PTHR48140:SF1">
    <property type="entry name" value="FATTY ACID DESATURASE 4, CHLOROPLASTIC-RELATED"/>
    <property type="match status" value="1"/>
</dbReference>
<dbReference type="InParanoid" id="A0A6P3YWV4"/>
<keyword evidence="4 6" id="KW-1133">Transmembrane helix</keyword>
<dbReference type="UniPathway" id="UPA00199"/>
<gene>
    <name evidence="9" type="primary">LOC107405839</name>
</gene>
<feature type="transmembrane region" description="Helical" evidence="6">
    <location>
        <begin position="53"/>
        <end position="73"/>
    </location>
</feature>
<dbReference type="PANTHER" id="PTHR48140">
    <property type="entry name" value="FATTY ACID DESATURASE 4, CHLOROPLASTIC-RELATED"/>
    <property type="match status" value="1"/>
</dbReference>
<keyword evidence="5 6" id="KW-0472">Membrane</keyword>
<sequence>MDVNAHLGLDDDPSTRSTWSHRAWMAAGFTTVLICLAKSIIGAANSHTWLQPILAAFIGYVLADLVSGFYNWGIDNYGTTSTPFFGPQIKAFQVHHKLPLAITRLQFANNLHALARAMAFTLLPFNLFCDDSTVLGFVGVCSGCIMFTQQIHAWAHGPKTRLPPLVVALQDLGLLISRSQHAPHHRPPYNNNYCVVNGVWNEFLDKHKVFEALELVVFLKLGVRPRSWDEPNSDWIEETDNPSQMIANS</sequence>
<dbReference type="Proteomes" id="UP001652623">
    <property type="component" value="Chromosome 1"/>
</dbReference>
<proteinExistence type="inferred from homology"/>
<evidence type="ECO:0000256" key="2">
    <source>
        <dbReference type="ARBA" id="ARBA00007620"/>
    </source>
</evidence>
<keyword evidence="3 6" id="KW-0812">Transmembrane</keyword>
<dbReference type="Pfam" id="PF10520">
    <property type="entry name" value="Lipid_desat"/>
    <property type="match status" value="1"/>
</dbReference>
<dbReference type="InterPro" id="IPR052864">
    <property type="entry name" value="Chloroplast_FAD_CarF"/>
</dbReference>
<dbReference type="KEGG" id="zju:107405839"/>
<dbReference type="GO" id="GO:0006631">
    <property type="term" value="P:fatty acid metabolic process"/>
    <property type="evidence" value="ECO:0007669"/>
    <property type="project" value="UniProtKB-UniPathway"/>
</dbReference>